<evidence type="ECO:0000256" key="1">
    <source>
        <dbReference type="SAM" id="MobiDB-lite"/>
    </source>
</evidence>
<sequence>MKAIPLGIISSIIFSIVLAKNSSGSGSTTGCFSFLKKKAKKNHKTTDEPVKVKEEKPFDPKLPNLKFIDDFDPITLEAPKGYHSMLDEPFIPETDGTITDQVTGFLRREHVPGMSGWYIRPYEEDYEDMIKVNFIPYKEYYERKQKIAHKQDDAPPAILKGFEKQELPKEQKLSTINENALFLGNRENINEIEGKNDEIYKKNMHLLCTDPEETAKAVNFMNEAVIKLEYYATHTNDNESCERNPNTSMGSCEKKNEDHANDYESGEINPNTSTDSCKNKDKYHKDVIKNNFKIDDPNKYNKIINKLWDLDSPNSSNFDDVKTKIVRVYYPNLVMIQRRYKPWLDGHEKYFYALATKVEISKDKIIIVMASGNINDHNSKNTISYKNPIIESANLFEADVNSEEDIRSGKLIKTFVNISGHLIEKKDDCVDITYVISINGLINLSVNEPSEKP</sequence>
<dbReference type="NCBIfam" id="TIGR01599">
    <property type="entry name" value="PYST-A"/>
    <property type="match status" value="1"/>
</dbReference>
<dbReference type="SUPFAM" id="SSF55961">
    <property type="entry name" value="Bet v1-like"/>
    <property type="match status" value="1"/>
</dbReference>
<dbReference type="InterPro" id="IPR006486">
    <property type="entry name" value="PYST_A"/>
</dbReference>
<keyword evidence="4" id="KW-1185">Reference proteome</keyword>
<dbReference type="Proteomes" id="UP000515268">
    <property type="component" value="Chromosome PVPCR_08"/>
</dbReference>
<name>A0A6V7SUI4_PLAVN</name>
<evidence type="ECO:0000256" key="2">
    <source>
        <dbReference type="SAM" id="SignalP"/>
    </source>
</evidence>
<dbReference type="OrthoDB" id="372772at2759"/>
<dbReference type="PROSITE" id="PS51257">
    <property type="entry name" value="PROKAR_LIPOPROTEIN"/>
    <property type="match status" value="1"/>
</dbReference>
<dbReference type="AlphaFoldDB" id="A0A6V7SUI4"/>
<dbReference type="InterPro" id="IPR010882">
    <property type="entry name" value="PCEMA1"/>
</dbReference>
<dbReference type="Pfam" id="PF07418">
    <property type="entry name" value="PCEMA1"/>
    <property type="match status" value="1"/>
</dbReference>
<reference evidence="3 4" key="1">
    <citation type="submission" date="2020-08" db="EMBL/GenBank/DDBJ databases">
        <authorList>
            <person name="Ramaprasad A."/>
        </authorList>
    </citation>
    <scope>NUCLEOTIDE SEQUENCE [LARGE SCALE GENOMIC DNA]</scope>
</reference>
<dbReference type="EMBL" id="LR865413">
    <property type="protein sequence ID" value="CAD2103350.1"/>
    <property type="molecule type" value="Genomic_DNA"/>
</dbReference>
<feature type="region of interest" description="Disordered" evidence="1">
    <location>
        <begin position="237"/>
        <end position="279"/>
    </location>
</feature>
<evidence type="ECO:0000313" key="3">
    <source>
        <dbReference type="EMBL" id="CAD2103350.1"/>
    </source>
</evidence>
<feature type="chain" id="PRO_5028187805" evidence="2">
    <location>
        <begin position="20"/>
        <end position="453"/>
    </location>
</feature>
<dbReference type="VEuPathDB" id="PlasmoDB:PVPCR_0803710"/>
<organism evidence="3 4">
    <name type="scientific">Plasmodium vinckei petteri</name>
    <dbReference type="NCBI Taxonomy" id="138298"/>
    <lineage>
        <taxon>Eukaryota</taxon>
        <taxon>Sar</taxon>
        <taxon>Alveolata</taxon>
        <taxon>Apicomplexa</taxon>
        <taxon>Aconoidasida</taxon>
        <taxon>Haemosporida</taxon>
        <taxon>Plasmodiidae</taxon>
        <taxon>Plasmodium</taxon>
        <taxon>Plasmodium (Vinckeia)</taxon>
    </lineage>
</organism>
<feature type="signal peptide" evidence="2">
    <location>
        <begin position="1"/>
        <end position="19"/>
    </location>
</feature>
<proteinExistence type="predicted"/>
<feature type="compositionally biased region" description="Basic and acidic residues" evidence="1">
    <location>
        <begin position="252"/>
        <end position="262"/>
    </location>
</feature>
<protein>
    <submittedName>
        <fullName evidence="3">Fam-a protein</fullName>
    </submittedName>
</protein>
<accession>A0A6V7SUI4</accession>
<evidence type="ECO:0000313" key="4">
    <source>
        <dbReference type="Proteomes" id="UP000515268"/>
    </source>
</evidence>
<keyword evidence="2" id="KW-0732">Signal</keyword>
<gene>
    <name evidence="3" type="ORF">PVPCR_0803710</name>
</gene>